<sequence length="68" mass="7375">MSSERRQDDDSMLNQFIYDTSSLQDRLIQSSGADHAMTPSPPIASDSKPVGSGVYGKKKGKKSEGNKN</sequence>
<evidence type="ECO:0000313" key="3">
    <source>
        <dbReference type="Proteomes" id="UP000554235"/>
    </source>
</evidence>
<proteinExistence type="predicted"/>
<dbReference type="EMBL" id="JAADYS010003125">
    <property type="protein sequence ID" value="KAF4450533.1"/>
    <property type="molecule type" value="Genomic_DNA"/>
</dbReference>
<accession>A0A8H4KIV2</accession>
<name>A0A8H4KIV2_9HYPO</name>
<dbReference type="OrthoDB" id="5095673at2759"/>
<keyword evidence="3" id="KW-1185">Reference proteome</keyword>
<gene>
    <name evidence="2" type="ORF">FALBO_16462</name>
</gene>
<feature type="region of interest" description="Disordered" evidence="1">
    <location>
        <begin position="27"/>
        <end position="68"/>
    </location>
</feature>
<evidence type="ECO:0000256" key="1">
    <source>
        <dbReference type="SAM" id="MobiDB-lite"/>
    </source>
</evidence>
<evidence type="ECO:0000313" key="2">
    <source>
        <dbReference type="EMBL" id="KAF4450533.1"/>
    </source>
</evidence>
<dbReference type="AlphaFoldDB" id="A0A8H4KIV2"/>
<dbReference type="Proteomes" id="UP000554235">
    <property type="component" value="Unassembled WGS sequence"/>
</dbReference>
<comment type="caution">
    <text evidence="2">The sequence shown here is derived from an EMBL/GenBank/DDBJ whole genome shotgun (WGS) entry which is preliminary data.</text>
</comment>
<protein>
    <submittedName>
        <fullName evidence="2">Uncharacterized protein</fullName>
    </submittedName>
</protein>
<reference evidence="2 3" key="1">
    <citation type="submission" date="2020-01" db="EMBL/GenBank/DDBJ databases">
        <title>Identification and distribution of gene clusters putatively required for synthesis of sphingolipid metabolism inhibitors in phylogenetically diverse species of the filamentous fungus Fusarium.</title>
        <authorList>
            <person name="Kim H.-S."/>
            <person name="Busman M."/>
            <person name="Brown D.W."/>
            <person name="Divon H."/>
            <person name="Uhlig S."/>
            <person name="Proctor R.H."/>
        </authorList>
    </citation>
    <scope>NUCLEOTIDE SEQUENCE [LARGE SCALE GENOMIC DNA]</scope>
    <source>
        <strain evidence="2 3">NRRL 20459</strain>
    </source>
</reference>
<organism evidence="2 3">
    <name type="scientific">Fusarium albosuccineum</name>
    <dbReference type="NCBI Taxonomy" id="1237068"/>
    <lineage>
        <taxon>Eukaryota</taxon>
        <taxon>Fungi</taxon>
        <taxon>Dikarya</taxon>
        <taxon>Ascomycota</taxon>
        <taxon>Pezizomycotina</taxon>
        <taxon>Sordariomycetes</taxon>
        <taxon>Hypocreomycetidae</taxon>
        <taxon>Hypocreales</taxon>
        <taxon>Nectriaceae</taxon>
        <taxon>Fusarium</taxon>
        <taxon>Fusarium decemcellulare species complex</taxon>
    </lineage>
</organism>